<keyword evidence="2" id="KW-0547">Nucleotide-binding</keyword>
<dbReference type="Pfam" id="PF07714">
    <property type="entry name" value="PK_Tyr_Ser-Thr"/>
    <property type="match status" value="1"/>
</dbReference>
<keyword evidence="9" id="KW-1185">Reference proteome</keyword>
<evidence type="ECO:0000256" key="4">
    <source>
        <dbReference type="ARBA" id="ARBA00023136"/>
    </source>
</evidence>
<dbReference type="Gene3D" id="3.30.200.20">
    <property type="entry name" value="Phosphorylase Kinase, domain 1"/>
    <property type="match status" value="1"/>
</dbReference>
<dbReference type="GO" id="GO:0030425">
    <property type="term" value="C:dendrite"/>
    <property type="evidence" value="ECO:0007669"/>
    <property type="project" value="TreeGrafter"/>
</dbReference>
<protein>
    <recommendedName>
        <fullName evidence="7">Protein kinase domain-containing protein</fullName>
    </recommendedName>
</protein>
<dbReference type="InterPro" id="IPR050449">
    <property type="entry name" value="Ephrin_rcpt_TKs"/>
</dbReference>
<dbReference type="SUPFAM" id="SSF56112">
    <property type="entry name" value="Protein kinase-like (PK-like)"/>
    <property type="match status" value="1"/>
</dbReference>
<comment type="caution">
    <text evidence="8">The sequence shown here is derived from an EMBL/GenBank/DDBJ whole genome shotgun (WGS) entry which is preliminary data.</text>
</comment>
<evidence type="ECO:0000313" key="9">
    <source>
        <dbReference type="Proteomes" id="UP000242450"/>
    </source>
</evidence>
<evidence type="ECO:0000256" key="6">
    <source>
        <dbReference type="SAM" id="Phobius"/>
    </source>
</evidence>
<keyword evidence="6" id="KW-0812">Transmembrane</keyword>
<dbReference type="GO" id="GO:0005886">
    <property type="term" value="C:plasma membrane"/>
    <property type="evidence" value="ECO:0007669"/>
    <property type="project" value="TreeGrafter"/>
</dbReference>
<gene>
    <name evidence="8" type="ORF">Celaphus_00001994</name>
</gene>
<dbReference type="InterPro" id="IPR000719">
    <property type="entry name" value="Prot_kinase_dom"/>
</dbReference>
<dbReference type="GO" id="GO:0007411">
    <property type="term" value="P:axon guidance"/>
    <property type="evidence" value="ECO:0007669"/>
    <property type="project" value="TreeGrafter"/>
</dbReference>
<evidence type="ECO:0000256" key="1">
    <source>
        <dbReference type="ARBA" id="ARBA00004167"/>
    </source>
</evidence>
<feature type="domain" description="Protein kinase" evidence="7">
    <location>
        <begin position="35"/>
        <end position="133"/>
    </location>
</feature>
<sequence length="133" mass="14846">MACSLAWYSVAAGVVSVVAISIVCSRKHAYSKEAVYSKEVIRAGEFGEVHKGCWKFPGKREIYVAIKMLKAGYSKKQLWDFPSEASIMGQFDHPNVIHLEGVVTKSRPVMIITEFTEIGALDSFLRQITDSSW</sequence>
<dbReference type="InterPro" id="IPR011009">
    <property type="entry name" value="Kinase-like_dom_sf"/>
</dbReference>
<evidence type="ECO:0000259" key="7">
    <source>
        <dbReference type="PROSITE" id="PS50011"/>
    </source>
</evidence>
<name>A0A212CFF4_CEREH</name>
<evidence type="ECO:0000256" key="2">
    <source>
        <dbReference type="ARBA" id="ARBA00022741"/>
    </source>
</evidence>
<organism evidence="8 9">
    <name type="scientific">Cervus elaphus hippelaphus</name>
    <name type="common">European red deer</name>
    <dbReference type="NCBI Taxonomy" id="46360"/>
    <lineage>
        <taxon>Eukaryota</taxon>
        <taxon>Metazoa</taxon>
        <taxon>Chordata</taxon>
        <taxon>Craniata</taxon>
        <taxon>Vertebrata</taxon>
        <taxon>Euteleostomi</taxon>
        <taxon>Mammalia</taxon>
        <taxon>Eutheria</taxon>
        <taxon>Laurasiatheria</taxon>
        <taxon>Artiodactyla</taxon>
        <taxon>Ruminantia</taxon>
        <taxon>Pecora</taxon>
        <taxon>Cervidae</taxon>
        <taxon>Cervinae</taxon>
        <taxon>Cervus</taxon>
    </lineage>
</organism>
<dbReference type="GO" id="GO:0005524">
    <property type="term" value="F:ATP binding"/>
    <property type="evidence" value="ECO:0007669"/>
    <property type="project" value="UniProtKB-KW"/>
</dbReference>
<dbReference type="AlphaFoldDB" id="A0A212CFF4"/>
<dbReference type="PANTHER" id="PTHR46877:SF17">
    <property type="entry name" value="EPHRIN TYPE-B RECEPTOR 1"/>
    <property type="match status" value="1"/>
</dbReference>
<feature type="transmembrane region" description="Helical" evidence="6">
    <location>
        <begin position="6"/>
        <end position="24"/>
    </location>
</feature>
<accession>A0A212CFF4</accession>
<proteinExistence type="predicted"/>
<dbReference type="PROSITE" id="PS50011">
    <property type="entry name" value="PROTEIN_KINASE_DOM"/>
    <property type="match status" value="1"/>
</dbReference>
<keyword evidence="4 6" id="KW-0472">Membrane</keyword>
<reference evidence="8 9" key="1">
    <citation type="journal article" date="2018" name="Mol. Genet. Genomics">
        <title>The red deer Cervus elaphus genome CerEla1.0: sequencing, annotating, genes, and chromosomes.</title>
        <authorList>
            <person name="Bana N.A."/>
            <person name="Nyiri A."/>
            <person name="Nagy J."/>
            <person name="Frank K."/>
            <person name="Nagy T."/>
            <person name="Steger V."/>
            <person name="Schiller M."/>
            <person name="Lakatos P."/>
            <person name="Sugar L."/>
            <person name="Horn P."/>
            <person name="Barta E."/>
            <person name="Orosz L."/>
        </authorList>
    </citation>
    <scope>NUCLEOTIDE SEQUENCE [LARGE SCALE GENOMIC DNA]</scope>
    <source>
        <strain evidence="8">Hungarian</strain>
    </source>
</reference>
<dbReference type="InterPro" id="IPR001245">
    <property type="entry name" value="Ser-Thr/Tyr_kinase_cat_dom"/>
</dbReference>
<dbReference type="OrthoDB" id="4062651at2759"/>
<evidence type="ECO:0000313" key="8">
    <source>
        <dbReference type="EMBL" id="OWK04574.1"/>
    </source>
</evidence>
<dbReference type="Proteomes" id="UP000242450">
    <property type="component" value="Chromosome 20"/>
</dbReference>
<comment type="subcellular location">
    <subcellularLocation>
        <location evidence="1">Membrane</location>
        <topology evidence="1">Single-pass membrane protein</topology>
    </subcellularLocation>
</comment>
<dbReference type="GO" id="GO:0005005">
    <property type="term" value="F:transmembrane-ephrin receptor activity"/>
    <property type="evidence" value="ECO:0007669"/>
    <property type="project" value="TreeGrafter"/>
</dbReference>
<evidence type="ECO:0000256" key="5">
    <source>
        <dbReference type="ARBA" id="ARBA00023170"/>
    </source>
</evidence>
<dbReference type="EMBL" id="MKHE01000020">
    <property type="protein sequence ID" value="OWK04574.1"/>
    <property type="molecule type" value="Genomic_DNA"/>
</dbReference>
<keyword evidence="3" id="KW-0067">ATP-binding</keyword>
<keyword evidence="6" id="KW-1133">Transmembrane helix</keyword>
<dbReference type="PANTHER" id="PTHR46877">
    <property type="entry name" value="EPH RECEPTOR A5"/>
    <property type="match status" value="1"/>
</dbReference>
<evidence type="ECO:0000256" key="3">
    <source>
        <dbReference type="ARBA" id="ARBA00022840"/>
    </source>
</evidence>
<keyword evidence="5" id="KW-0675">Receptor</keyword>